<reference evidence="1 2" key="1">
    <citation type="journal article" date="2021" name="BMC Biol.">
        <title>Horizontally acquired antibacterial genes associated with adaptive radiation of ladybird beetles.</title>
        <authorList>
            <person name="Li H.S."/>
            <person name="Tang X.F."/>
            <person name="Huang Y.H."/>
            <person name="Xu Z.Y."/>
            <person name="Chen M.L."/>
            <person name="Du X.Y."/>
            <person name="Qiu B.Y."/>
            <person name="Chen P.T."/>
            <person name="Zhang W."/>
            <person name="Slipinski A."/>
            <person name="Escalona H.E."/>
            <person name="Waterhouse R.M."/>
            <person name="Zwick A."/>
            <person name="Pang H."/>
        </authorList>
    </citation>
    <scope>NUCLEOTIDE SEQUENCE [LARGE SCALE GENOMIC DNA]</scope>
    <source>
        <strain evidence="1">SYSU2018</strain>
    </source>
</reference>
<sequence>MSKCENCKRRIGNTNYKMKCAEECNLWFHKKCADLTYDEFTKIKSDNTPCYCQDDDVNQEEDLDLSELEDEVLDEIPPMVTHTKNRKSLSSKKEFTPADVMGKLNKLVEQNDNMWKRINEQEKENKKIGLWKFSWKIVAHPNLLLSRKPYLIFS</sequence>
<keyword evidence="2" id="KW-1185">Reference proteome</keyword>
<evidence type="ECO:0000313" key="2">
    <source>
        <dbReference type="Proteomes" id="UP001516400"/>
    </source>
</evidence>
<organism evidence="1 2">
    <name type="scientific">Cryptolaemus montrouzieri</name>
    <dbReference type="NCBI Taxonomy" id="559131"/>
    <lineage>
        <taxon>Eukaryota</taxon>
        <taxon>Metazoa</taxon>
        <taxon>Ecdysozoa</taxon>
        <taxon>Arthropoda</taxon>
        <taxon>Hexapoda</taxon>
        <taxon>Insecta</taxon>
        <taxon>Pterygota</taxon>
        <taxon>Neoptera</taxon>
        <taxon>Endopterygota</taxon>
        <taxon>Coleoptera</taxon>
        <taxon>Polyphaga</taxon>
        <taxon>Cucujiformia</taxon>
        <taxon>Coccinelloidea</taxon>
        <taxon>Coccinellidae</taxon>
        <taxon>Scymninae</taxon>
        <taxon>Scymnini</taxon>
        <taxon>Cryptolaemus</taxon>
    </lineage>
</organism>
<protein>
    <recommendedName>
        <fullName evidence="3">PHD-type domain-containing protein</fullName>
    </recommendedName>
</protein>
<comment type="caution">
    <text evidence="1">The sequence shown here is derived from an EMBL/GenBank/DDBJ whole genome shotgun (WGS) entry which is preliminary data.</text>
</comment>
<dbReference type="AlphaFoldDB" id="A0ABD2N4B8"/>
<accession>A0ABD2N4B8</accession>
<dbReference type="Gene3D" id="3.30.40.10">
    <property type="entry name" value="Zinc/RING finger domain, C3HC4 (zinc finger)"/>
    <property type="match status" value="1"/>
</dbReference>
<proteinExistence type="predicted"/>
<gene>
    <name evidence="1" type="ORF">HHI36_015004</name>
</gene>
<evidence type="ECO:0000313" key="1">
    <source>
        <dbReference type="EMBL" id="KAL3273570.1"/>
    </source>
</evidence>
<dbReference type="Proteomes" id="UP001516400">
    <property type="component" value="Unassembled WGS sequence"/>
</dbReference>
<dbReference type="EMBL" id="JABFTP020000062">
    <property type="protein sequence ID" value="KAL3273570.1"/>
    <property type="molecule type" value="Genomic_DNA"/>
</dbReference>
<evidence type="ECO:0008006" key="3">
    <source>
        <dbReference type="Google" id="ProtNLM"/>
    </source>
</evidence>
<name>A0ABD2N4B8_9CUCU</name>
<dbReference type="InterPro" id="IPR013083">
    <property type="entry name" value="Znf_RING/FYVE/PHD"/>
</dbReference>